<protein>
    <submittedName>
        <fullName evidence="1 2">Uncharacterized protein</fullName>
    </submittedName>
</protein>
<dbReference type="EMBL" id="CM001219">
    <property type="protein sequence ID" value="KEH34136.1"/>
    <property type="molecule type" value="Genomic_DNA"/>
</dbReference>
<accession>A0A072UXG6</accession>
<proteinExistence type="predicted"/>
<dbReference type="EnsemblPlants" id="KEH34136">
    <property type="protein sequence ID" value="KEH34136"/>
    <property type="gene ID" value="MTR_3g462040"/>
</dbReference>
<organism evidence="1 3">
    <name type="scientific">Medicago truncatula</name>
    <name type="common">Barrel medic</name>
    <name type="synonym">Medicago tribuloides</name>
    <dbReference type="NCBI Taxonomy" id="3880"/>
    <lineage>
        <taxon>Eukaryota</taxon>
        <taxon>Viridiplantae</taxon>
        <taxon>Streptophyta</taxon>
        <taxon>Embryophyta</taxon>
        <taxon>Tracheophyta</taxon>
        <taxon>Spermatophyta</taxon>
        <taxon>Magnoliopsida</taxon>
        <taxon>eudicotyledons</taxon>
        <taxon>Gunneridae</taxon>
        <taxon>Pentapetalae</taxon>
        <taxon>rosids</taxon>
        <taxon>fabids</taxon>
        <taxon>Fabales</taxon>
        <taxon>Fabaceae</taxon>
        <taxon>Papilionoideae</taxon>
        <taxon>50 kb inversion clade</taxon>
        <taxon>NPAAA clade</taxon>
        <taxon>Hologalegina</taxon>
        <taxon>IRL clade</taxon>
        <taxon>Trifolieae</taxon>
        <taxon>Medicago</taxon>
    </lineage>
</organism>
<gene>
    <name evidence="1" type="ordered locus">MTR_3g462040</name>
</gene>
<dbReference type="Proteomes" id="UP000002051">
    <property type="component" value="Chromosome 3"/>
</dbReference>
<evidence type="ECO:0000313" key="1">
    <source>
        <dbReference type="EMBL" id="KEH34136.1"/>
    </source>
</evidence>
<sequence length="70" mass="8119">MYYDRDKATQFDRGITSHFFVRAVTPHKWFARSGFAKDSAPSKIPHKSRFDKTFCPFPKESASGKLQCFL</sequence>
<dbReference type="AlphaFoldDB" id="A0A072UXG6"/>
<reference evidence="1 3" key="1">
    <citation type="journal article" date="2011" name="Nature">
        <title>The Medicago genome provides insight into the evolution of rhizobial symbioses.</title>
        <authorList>
            <person name="Young N.D."/>
            <person name="Debelle F."/>
            <person name="Oldroyd G.E."/>
            <person name="Geurts R."/>
            <person name="Cannon S.B."/>
            <person name="Udvardi M.K."/>
            <person name="Benedito V.A."/>
            <person name="Mayer K.F."/>
            <person name="Gouzy J."/>
            <person name="Schoof H."/>
            <person name="Van de Peer Y."/>
            <person name="Proost S."/>
            <person name="Cook D.R."/>
            <person name="Meyers B.C."/>
            <person name="Spannagl M."/>
            <person name="Cheung F."/>
            <person name="De Mita S."/>
            <person name="Krishnakumar V."/>
            <person name="Gundlach H."/>
            <person name="Zhou S."/>
            <person name="Mudge J."/>
            <person name="Bharti A.K."/>
            <person name="Murray J.D."/>
            <person name="Naoumkina M.A."/>
            <person name="Rosen B."/>
            <person name="Silverstein K.A."/>
            <person name="Tang H."/>
            <person name="Rombauts S."/>
            <person name="Zhao P.X."/>
            <person name="Zhou P."/>
            <person name="Barbe V."/>
            <person name="Bardou P."/>
            <person name="Bechner M."/>
            <person name="Bellec A."/>
            <person name="Berger A."/>
            <person name="Berges H."/>
            <person name="Bidwell S."/>
            <person name="Bisseling T."/>
            <person name="Choisne N."/>
            <person name="Couloux A."/>
            <person name="Denny R."/>
            <person name="Deshpande S."/>
            <person name="Dai X."/>
            <person name="Doyle J.J."/>
            <person name="Dudez A.M."/>
            <person name="Farmer A.D."/>
            <person name="Fouteau S."/>
            <person name="Franken C."/>
            <person name="Gibelin C."/>
            <person name="Gish J."/>
            <person name="Goldstein S."/>
            <person name="Gonzalez A.J."/>
            <person name="Green P.J."/>
            <person name="Hallab A."/>
            <person name="Hartog M."/>
            <person name="Hua A."/>
            <person name="Humphray S.J."/>
            <person name="Jeong D.H."/>
            <person name="Jing Y."/>
            <person name="Jocker A."/>
            <person name="Kenton S.M."/>
            <person name="Kim D.J."/>
            <person name="Klee K."/>
            <person name="Lai H."/>
            <person name="Lang C."/>
            <person name="Lin S."/>
            <person name="Macmil S.L."/>
            <person name="Magdelenat G."/>
            <person name="Matthews L."/>
            <person name="McCorrison J."/>
            <person name="Monaghan E.L."/>
            <person name="Mun J.H."/>
            <person name="Najar F.Z."/>
            <person name="Nicholson C."/>
            <person name="Noirot C."/>
            <person name="O'Bleness M."/>
            <person name="Paule C.R."/>
            <person name="Poulain J."/>
            <person name="Prion F."/>
            <person name="Qin B."/>
            <person name="Qu C."/>
            <person name="Retzel E.F."/>
            <person name="Riddle C."/>
            <person name="Sallet E."/>
            <person name="Samain S."/>
            <person name="Samson N."/>
            <person name="Sanders I."/>
            <person name="Saurat O."/>
            <person name="Scarpelli C."/>
            <person name="Schiex T."/>
            <person name="Segurens B."/>
            <person name="Severin A.J."/>
            <person name="Sherrier D.J."/>
            <person name="Shi R."/>
            <person name="Sims S."/>
            <person name="Singer S.R."/>
            <person name="Sinharoy S."/>
            <person name="Sterck L."/>
            <person name="Viollet A."/>
            <person name="Wang B.B."/>
            <person name="Wang K."/>
            <person name="Wang M."/>
            <person name="Wang X."/>
            <person name="Warfsmann J."/>
            <person name="Weissenbach J."/>
            <person name="White D.D."/>
            <person name="White J.D."/>
            <person name="Wiley G.B."/>
            <person name="Wincker P."/>
            <person name="Xing Y."/>
            <person name="Yang L."/>
            <person name="Yao Z."/>
            <person name="Ying F."/>
            <person name="Zhai J."/>
            <person name="Zhou L."/>
            <person name="Zuber A."/>
            <person name="Denarie J."/>
            <person name="Dixon R.A."/>
            <person name="May G.D."/>
            <person name="Schwartz D.C."/>
            <person name="Rogers J."/>
            <person name="Quetier F."/>
            <person name="Town C.D."/>
            <person name="Roe B.A."/>
        </authorList>
    </citation>
    <scope>NUCLEOTIDE SEQUENCE [LARGE SCALE GENOMIC DNA]</scope>
    <source>
        <strain evidence="1">A17</strain>
        <strain evidence="2 3">cv. Jemalong A17</strain>
    </source>
</reference>
<evidence type="ECO:0000313" key="2">
    <source>
        <dbReference type="EnsemblPlants" id="KEH34136"/>
    </source>
</evidence>
<dbReference type="HOGENOM" id="CLU_2761587_0_0_1"/>
<reference evidence="2" key="3">
    <citation type="submission" date="2015-04" db="UniProtKB">
        <authorList>
            <consortium name="EnsemblPlants"/>
        </authorList>
    </citation>
    <scope>IDENTIFICATION</scope>
    <source>
        <strain evidence="2">cv. Jemalong A17</strain>
    </source>
</reference>
<reference evidence="1 3" key="2">
    <citation type="journal article" date="2014" name="BMC Genomics">
        <title>An improved genome release (version Mt4.0) for the model legume Medicago truncatula.</title>
        <authorList>
            <person name="Tang H."/>
            <person name="Krishnakumar V."/>
            <person name="Bidwell S."/>
            <person name="Rosen B."/>
            <person name="Chan A."/>
            <person name="Zhou S."/>
            <person name="Gentzbittel L."/>
            <person name="Childs K.L."/>
            <person name="Yandell M."/>
            <person name="Gundlach H."/>
            <person name="Mayer K.F."/>
            <person name="Schwartz D.C."/>
            <person name="Town C.D."/>
        </authorList>
    </citation>
    <scope>GENOME REANNOTATION</scope>
    <source>
        <strain evidence="1">A17</strain>
        <strain evidence="2 3">cv. Jemalong A17</strain>
    </source>
</reference>
<name>A0A072UXG6_MEDTR</name>
<keyword evidence="3" id="KW-1185">Reference proteome</keyword>
<evidence type="ECO:0000313" key="3">
    <source>
        <dbReference type="Proteomes" id="UP000002051"/>
    </source>
</evidence>